<proteinExistence type="predicted"/>
<comment type="caution">
    <text evidence="1">The sequence shown here is derived from an EMBL/GenBank/DDBJ whole genome shotgun (WGS) entry which is preliminary data.</text>
</comment>
<dbReference type="EMBL" id="BJHW01000002">
    <property type="protein sequence ID" value="GDY60333.1"/>
    <property type="molecule type" value="Genomic_DNA"/>
</dbReference>
<gene>
    <name evidence="1" type="ORF">SVIO_109560</name>
</gene>
<accession>A0A4D4LQH3</accession>
<name>A0A4D4LQH3_STRVO</name>
<organism evidence="1 2">
    <name type="scientific">Streptomyces violaceusniger</name>
    <dbReference type="NCBI Taxonomy" id="68280"/>
    <lineage>
        <taxon>Bacteria</taxon>
        <taxon>Bacillati</taxon>
        <taxon>Actinomycetota</taxon>
        <taxon>Actinomycetes</taxon>
        <taxon>Kitasatosporales</taxon>
        <taxon>Streptomycetaceae</taxon>
        <taxon>Streptomyces</taxon>
        <taxon>Streptomyces violaceusniger group</taxon>
    </lineage>
</organism>
<sequence>MQFELSHDAEYVRSHGSLRDPESACQGLVGQTVGQQQEDLPLTLREPIHPPRQEICWWGGSVTALGSCAHE</sequence>
<dbReference type="AlphaFoldDB" id="A0A4D4LQH3"/>
<dbReference type="Proteomes" id="UP000301309">
    <property type="component" value="Unassembled WGS sequence"/>
</dbReference>
<evidence type="ECO:0000313" key="1">
    <source>
        <dbReference type="EMBL" id="GDY60333.1"/>
    </source>
</evidence>
<protein>
    <submittedName>
        <fullName evidence="1">Uncharacterized protein</fullName>
    </submittedName>
</protein>
<reference evidence="1 2" key="1">
    <citation type="journal article" date="2020" name="Int. J. Syst. Evol. Microbiol.">
        <title>Reclassification of Streptomyces castelarensis and Streptomyces sporoclivatus as later heterotypic synonyms of Streptomyces antimycoticus.</title>
        <authorList>
            <person name="Komaki H."/>
            <person name="Tamura T."/>
        </authorList>
    </citation>
    <scope>NUCLEOTIDE SEQUENCE [LARGE SCALE GENOMIC DNA]</scope>
    <source>
        <strain evidence="1 2">NBRC 13459</strain>
    </source>
</reference>
<evidence type="ECO:0000313" key="2">
    <source>
        <dbReference type="Proteomes" id="UP000301309"/>
    </source>
</evidence>
<keyword evidence="2" id="KW-1185">Reference proteome</keyword>